<comment type="similarity">
    <text evidence="2">Belongs to the COG4 family.</text>
</comment>
<evidence type="ECO:0000256" key="9">
    <source>
        <dbReference type="SAM" id="MobiDB-lite"/>
    </source>
</evidence>
<evidence type="ECO:0000259" key="10">
    <source>
        <dbReference type="SMART" id="SM00762"/>
    </source>
</evidence>
<dbReference type="SMART" id="SM00762">
    <property type="entry name" value="Cog4"/>
    <property type="match status" value="1"/>
</dbReference>
<evidence type="ECO:0000256" key="6">
    <source>
        <dbReference type="ARBA" id="ARBA00023034"/>
    </source>
</evidence>
<sequence>MDRKLSRSVTQDSRLIPSSESMEFELHNLSKNLESASNIHQLVKLLNTIDSKKKHVDNVLQKFSSKQSIAHRSSIRSLEVKRLEFTTTLSTSRTLRKTLDSASNLSSKITERVRLLDSEKSKIKLTRDYVTNVKILKDEIQIANNAIKVENWLLAANSINTIRKLPEKLITDEYVEFIVPTSDIDQMPKPLIDNWIEQLTDVFIKEFNNAARNKDVSTLTYYFQLFPLIGKDSLGLNCYSKFVCNIISEQSRDIIRSAQGRDVRPDFYAQILFQLFQTISEIVHQHSRIIKRYYGSEVIPYVLENIQNECDLQCGLIFDTFCDSKKLARVLDSVSKYDYPVLVSSVLNSANGGGSNNNNMSNNNNDDNGSQNNSQTSDVSLLEVENLIEELSTILNHWAMYCKFFVVTWNEAIKRDQFASVYPPPLIKSTFMLKVKKTITLSFDALSTFALRRTIERAYQLEQFPELDQQLTICVKYLSLIMRSSSTSVTTNLNSLSPDLPPVSSMIDDITISLNLIMLQTISSGQATTIRAMISNVRRVLENDFLNILIRKLQDFTPRSNTLLLTSSAFQSLKNNIGLLNNGTSSASKLSSPRSGTPPIGGNSGIHGNNNTSSNATAGSNAMNALGALNNPNSFVRGATSALNAAMNINGTESENSTKLGCFIIILNSISTFDDYLKKLVDNIIQRLISNNLLIIDEQEFNRALQFIDQNPDTDFELMVNMDINEQDSQQTPLPQQQHSSSISEGDSNKDGSDSNTESSKPKTTISLETISKSYIHKYLNPRFKN</sequence>
<gene>
    <name evidence="11" type="ORF">Cboi02_000265200</name>
</gene>
<dbReference type="InterPro" id="IPR048682">
    <property type="entry name" value="COG4"/>
</dbReference>
<organism evidence="11 12">
    <name type="scientific">Candida boidinii</name>
    <name type="common">Yeast</name>
    <dbReference type="NCBI Taxonomy" id="5477"/>
    <lineage>
        <taxon>Eukaryota</taxon>
        <taxon>Fungi</taxon>
        <taxon>Dikarya</taxon>
        <taxon>Ascomycota</taxon>
        <taxon>Saccharomycotina</taxon>
        <taxon>Pichiomycetes</taxon>
        <taxon>Pichiales</taxon>
        <taxon>Pichiaceae</taxon>
        <taxon>Ogataea</taxon>
        <taxon>Ogataea/Candida clade</taxon>
    </lineage>
</organism>
<protein>
    <recommendedName>
        <fullName evidence="3">Conserved oligomeric Golgi complex subunit 4</fullName>
    </recommendedName>
    <alternativeName>
        <fullName evidence="8">Component of oligomeric Golgi complex 4</fullName>
    </alternativeName>
</protein>
<evidence type="ECO:0000256" key="8">
    <source>
        <dbReference type="ARBA" id="ARBA00031340"/>
    </source>
</evidence>
<evidence type="ECO:0000256" key="7">
    <source>
        <dbReference type="ARBA" id="ARBA00023136"/>
    </source>
</evidence>
<proteinExistence type="inferred from homology"/>
<evidence type="ECO:0000256" key="4">
    <source>
        <dbReference type="ARBA" id="ARBA00022448"/>
    </source>
</evidence>
<dbReference type="Pfam" id="PF20663">
    <property type="entry name" value="COG4_N"/>
    <property type="match status" value="1"/>
</dbReference>
<dbReference type="PANTHER" id="PTHR24016:SF0">
    <property type="entry name" value="CONSERVED OLIGOMERIC GOLGI COMPLEX SUBUNIT 4"/>
    <property type="match status" value="1"/>
</dbReference>
<feature type="compositionally biased region" description="Low complexity" evidence="9">
    <location>
        <begin position="350"/>
        <end position="374"/>
    </location>
</feature>
<dbReference type="EMBL" id="BSXN01000817">
    <property type="protein sequence ID" value="GME69942.1"/>
    <property type="molecule type" value="Genomic_DNA"/>
</dbReference>
<dbReference type="Proteomes" id="UP001165120">
    <property type="component" value="Unassembled WGS sequence"/>
</dbReference>
<evidence type="ECO:0000313" key="11">
    <source>
        <dbReference type="EMBL" id="GME69942.1"/>
    </source>
</evidence>
<dbReference type="PANTHER" id="PTHR24016">
    <property type="entry name" value="CONSERVED OLIGOMERIC GOLGI COMPLEX SUBUNIT 4"/>
    <property type="match status" value="1"/>
</dbReference>
<evidence type="ECO:0000256" key="1">
    <source>
        <dbReference type="ARBA" id="ARBA00004395"/>
    </source>
</evidence>
<dbReference type="GO" id="GO:0000139">
    <property type="term" value="C:Golgi membrane"/>
    <property type="evidence" value="ECO:0007669"/>
    <property type="project" value="UniProtKB-SubCell"/>
</dbReference>
<comment type="caution">
    <text evidence="11">The sequence shown here is derived from an EMBL/GenBank/DDBJ whole genome shotgun (WGS) entry which is preliminary data.</text>
</comment>
<comment type="subcellular location">
    <subcellularLocation>
        <location evidence="1">Golgi apparatus membrane</location>
        <topology evidence="1">Peripheral membrane protein</topology>
    </subcellularLocation>
</comment>
<feature type="compositionally biased region" description="Low complexity" evidence="9">
    <location>
        <begin position="606"/>
        <end position="617"/>
    </location>
</feature>
<dbReference type="Pfam" id="PF08318">
    <property type="entry name" value="COG4_m"/>
    <property type="match status" value="1"/>
</dbReference>
<evidence type="ECO:0000256" key="2">
    <source>
        <dbReference type="ARBA" id="ARBA00009215"/>
    </source>
</evidence>
<keyword evidence="12" id="KW-1185">Reference proteome</keyword>
<feature type="domain" description="COG4 transport protein middle alpha-helical bundle" evidence="10">
    <location>
        <begin position="192"/>
        <end position="554"/>
    </location>
</feature>
<dbReference type="InterPro" id="IPR048680">
    <property type="entry name" value="COG4_N"/>
</dbReference>
<feature type="compositionally biased region" description="Low complexity" evidence="9">
    <location>
        <begin position="728"/>
        <end position="742"/>
    </location>
</feature>
<feature type="region of interest" description="Disordered" evidence="9">
    <location>
        <begin position="584"/>
        <end position="617"/>
    </location>
</feature>
<evidence type="ECO:0000313" key="12">
    <source>
        <dbReference type="Proteomes" id="UP001165120"/>
    </source>
</evidence>
<keyword evidence="4" id="KW-0813">Transport</keyword>
<dbReference type="AlphaFoldDB" id="A0A9W6SYL1"/>
<keyword evidence="7" id="KW-0472">Membrane</keyword>
<feature type="compositionally biased region" description="Polar residues" evidence="9">
    <location>
        <begin position="584"/>
        <end position="595"/>
    </location>
</feature>
<feature type="region of interest" description="Disordered" evidence="9">
    <location>
        <begin position="350"/>
        <end position="375"/>
    </location>
</feature>
<keyword evidence="6" id="KW-0333">Golgi apparatus</keyword>
<dbReference type="GO" id="GO:0015031">
    <property type="term" value="P:protein transport"/>
    <property type="evidence" value="ECO:0007669"/>
    <property type="project" value="UniProtKB-KW"/>
</dbReference>
<dbReference type="InterPro" id="IPR013167">
    <property type="entry name" value="COG4_M"/>
</dbReference>
<reference evidence="11" key="1">
    <citation type="submission" date="2023-04" db="EMBL/GenBank/DDBJ databases">
        <title>Candida boidinii NBRC 10035.</title>
        <authorList>
            <person name="Ichikawa N."/>
            <person name="Sato H."/>
            <person name="Tonouchi N."/>
        </authorList>
    </citation>
    <scope>NUCLEOTIDE SEQUENCE</scope>
    <source>
        <strain evidence="11">NBRC 10035</strain>
    </source>
</reference>
<evidence type="ECO:0000256" key="5">
    <source>
        <dbReference type="ARBA" id="ARBA00022927"/>
    </source>
</evidence>
<evidence type="ECO:0000256" key="3">
    <source>
        <dbReference type="ARBA" id="ARBA00020975"/>
    </source>
</evidence>
<feature type="region of interest" description="Disordered" evidence="9">
    <location>
        <begin position="728"/>
        <end position="766"/>
    </location>
</feature>
<feature type="compositionally biased region" description="Polar residues" evidence="9">
    <location>
        <begin position="754"/>
        <end position="766"/>
    </location>
</feature>
<accession>A0A9W6SYL1</accession>
<keyword evidence="5" id="KW-0653">Protein transport</keyword>
<name>A0A9W6SYL1_CANBO</name>